<dbReference type="EMBL" id="MN740886">
    <property type="protein sequence ID" value="QHU16578.1"/>
    <property type="molecule type" value="Genomic_DNA"/>
</dbReference>
<organism evidence="1">
    <name type="scientific">viral metagenome</name>
    <dbReference type="NCBI Taxonomy" id="1070528"/>
    <lineage>
        <taxon>unclassified sequences</taxon>
        <taxon>metagenomes</taxon>
        <taxon>organismal metagenomes</taxon>
    </lineage>
</organism>
<sequence length="490" mass="57895">MANCLAIDRNSNQCRNYGCNESRFCKFHQYMNDYTDEMLANLTICSGCKKSYYLENGRKICNVCKERSKSNVEKRKETVVFCGKDGCKFKRSEANKYCNKHQICILEDETKAMNKKLCVNYIRGCRTQLDLDYTFSRCSDCLEKDRKKDNERRQNAKLLNATTSVENAQSKYCNTCCKEYLLEFFIGEKGSETKTCKACRDDNKIQDSRRDKEHRNELARTNIYEKYRCYQKACVERCLEFRLRYDEFLNIVNNECYYCGYVNSNFVNGIDRLDSNEGYILDNCVSCCKMCNYMKGSLSIDIFIKRAEHILTNQNKINGNLYPECFPNHKCMPYYRYKSRAVEKQIDFSITQEDYDNIIQNDCFLCGKQSDENNINGIDRMDSKKGYVLDNINACCGECNYMKFTFDFNDFINKLVAIYEKHKHHIFSLSDIVNENIPRNRIKKSVFEIVETNEIFKQEQCEKMKEKYSEEEYKQIRAKEIAKYRSVSDI</sequence>
<proteinExistence type="predicted"/>
<evidence type="ECO:0000313" key="1">
    <source>
        <dbReference type="EMBL" id="QHU16578.1"/>
    </source>
</evidence>
<dbReference type="AlphaFoldDB" id="A0A6C0KJT0"/>
<accession>A0A6C0KJT0</accession>
<dbReference type="Gene3D" id="3.30.40.220">
    <property type="match status" value="2"/>
</dbReference>
<name>A0A6C0KJT0_9ZZZZ</name>
<protein>
    <submittedName>
        <fullName evidence="1">Uncharacterized protein</fullName>
    </submittedName>
</protein>
<reference evidence="1" key="1">
    <citation type="journal article" date="2020" name="Nature">
        <title>Giant virus diversity and host interactions through global metagenomics.</title>
        <authorList>
            <person name="Schulz F."/>
            <person name="Roux S."/>
            <person name="Paez-Espino D."/>
            <person name="Jungbluth S."/>
            <person name="Walsh D.A."/>
            <person name="Denef V.J."/>
            <person name="McMahon K.D."/>
            <person name="Konstantinidis K.T."/>
            <person name="Eloe-Fadrosh E.A."/>
            <person name="Kyrpides N.C."/>
            <person name="Woyke T."/>
        </authorList>
    </citation>
    <scope>NUCLEOTIDE SEQUENCE</scope>
    <source>
        <strain evidence="1">GVMAG-S-3300012000-53</strain>
    </source>
</reference>